<keyword evidence="3" id="KW-1185">Reference proteome</keyword>
<evidence type="ECO:0000313" key="2">
    <source>
        <dbReference type="EMBL" id="QSB44039.1"/>
    </source>
</evidence>
<dbReference type="RefSeq" id="WP_205441369.1">
    <property type="nucleotide sequence ID" value="NZ_CP061510.1"/>
</dbReference>
<sequence length="115" mass="12891">MKLWRLTREPYLAFDGSGPMKFGGRYSSPGRPVVNFASEAGLAVLIALRYAQDDHELMAADHLLGWTEVDHVPERVPDTLAAGEKRPSWTGGWKNADQYWRPSAPLSCPRRTSYS</sequence>
<protein>
    <submittedName>
        <fullName evidence="2">RES family NAD+ phosphorylase</fullName>
    </submittedName>
</protein>
<dbReference type="Proteomes" id="UP000663637">
    <property type="component" value="Chromosome"/>
</dbReference>
<evidence type="ECO:0000259" key="1">
    <source>
        <dbReference type="Pfam" id="PF08808"/>
    </source>
</evidence>
<proteinExistence type="predicted"/>
<dbReference type="Pfam" id="PF08808">
    <property type="entry name" value="RES"/>
    <property type="match status" value="1"/>
</dbReference>
<name>A0ABX7K9V5_9SPHN</name>
<organism evidence="2 3">
    <name type="scientific">Tsuneonella flava</name>
    <dbReference type="NCBI Taxonomy" id="2055955"/>
    <lineage>
        <taxon>Bacteria</taxon>
        <taxon>Pseudomonadati</taxon>
        <taxon>Pseudomonadota</taxon>
        <taxon>Alphaproteobacteria</taxon>
        <taxon>Sphingomonadales</taxon>
        <taxon>Erythrobacteraceae</taxon>
        <taxon>Tsuneonella</taxon>
    </lineage>
</organism>
<evidence type="ECO:0000313" key="3">
    <source>
        <dbReference type="Proteomes" id="UP000663637"/>
    </source>
</evidence>
<dbReference type="InterPro" id="IPR014914">
    <property type="entry name" value="RES_dom"/>
</dbReference>
<dbReference type="EMBL" id="CP061510">
    <property type="protein sequence ID" value="QSB44039.1"/>
    <property type="molecule type" value="Genomic_DNA"/>
</dbReference>
<reference evidence="2 3" key="1">
    <citation type="submission" date="2020-09" db="EMBL/GenBank/DDBJ databases">
        <title>Complete genome sequence of altererythrobacter flavus SS-21NJ, isolated from Dongying oil sludge in Shandong province.</title>
        <authorList>
            <person name="Sun S."/>
            <person name="Zhang Z."/>
        </authorList>
    </citation>
    <scope>NUCLEOTIDE SEQUENCE [LARGE SCALE GENOMIC DNA]</scope>
    <source>
        <strain evidence="2 3">SS-21NJ</strain>
    </source>
</reference>
<accession>A0ABX7K9V5</accession>
<gene>
    <name evidence="2" type="ORF">IDJ81_11910</name>
</gene>
<feature type="domain" description="RES" evidence="1">
    <location>
        <begin position="2"/>
        <end position="90"/>
    </location>
</feature>